<dbReference type="OrthoDB" id="4233319at2"/>
<name>A0A6N7KY62_9ACTN</name>
<dbReference type="EMBL" id="WBOF01000001">
    <property type="protein sequence ID" value="MQS14523.1"/>
    <property type="molecule type" value="Genomic_DNA"/>
</dbReference>
<proteinExistence type="predicted"/>
<dbReference type="RefSeq" id="WP_153463344.1">
    <property type="nucleotide sequence ID" value="NZ_WBOF01000001.1"/>
</dbReference>
<comment type="caution">
    <text evidence="1">The sequence shown here is derived from an EMBL/GenBank/DDBJ whole genome shotgun (WGS) entry which is preliminary data.</text>
</comment>
<keyword evidence="2" id="KW-1185">Reference proteome</keyword>
<gene>
    <name evidence="1" type="ORF">F7Q99_20200</name>
</gene>
<evidence type="ECO:0000313" key="1">
    <source>
        <dbReference type="EMBL" id="MQS14523.1"/>
    </source>
</evidence>
<organism evidence="1 2">
    <name type="scientific">Streptomyces kaniharaensis</name>
    <dbReference type="NCBI Taxonomy" id="212423"/>
    <lineage>
        <taxon>Bacteria</taxon>
        <taxon>Bacillati</taxon>
        <taxon>Actinomycetota</taxon>
        <taxon>Actinomycetes</taxon>
        <taxon>Kitasatosporales</taxon>
        <taxon>Streptomycetaceae</taxon>
        <taxon>Streptomyces</taxon>
    </lineage>
</organism>
<dbReference type="Proteomes" id="UP000450000">
    <property type="component" value="Unassembled WGS sequence"/>
</dbReference>
<reference evidence="1 2" key="1">
    <citation type="submission" date="2019-09" db="EMBL/GenBank/DDBJ databases">
        <title>Genome Sequences of Streptomyces kaniharaensis ATCC 21070.</title>
        <authorList>
            <person name="Zhu W."/>
            <person name="De Crecy-Lagard V."/>
            <person name="Richards N.G."/>
        </authorList>
    </citation>
    <scope>NUCLEOTIDE SEQUENCE [LARGE SCALE GENOMIC DNA]</scope>
    <source>
        <strain evidence="1 2">SF-557</strain>
    </source>
</reference>
<dbReference type="AlphaFoldDB" id="A0A6N7KY62"/>
<sequence length="114" mass="12149">MAGYANRIVTLDFPELTEPGDEMIRVVMRNPKTVPGPELMADTPDNVTSEQAFQAGLAILAKLIVGWHVYDATSTADDQPPLPMPATADSVGRLPMEIQNRMAAELKAVTGAGA</sequence>
<accession>A0A6N7KY62</accession>
<protein>
    <submittedName>
        <fullName evidence="1">Uncharacterized protein</fullName>
    </submittedName>
</protein>
<evidence type="ECO:0000313" key="2">
    <source>
        <dbReference type="Proteomes" id="UP000450000"/>
    </source>
</evidence>